<dbReference type="EMBL" id="FOUP01000024">
    <property type="protein sequence ID" value="SFO76072.1"/>
    <property type="molecule type" value="Genomic_DNA"/>
</dbReference>
<keyword evidence="5" id="KW-1185">Reference proteome</keyword>
<feature type="compositionally biased region" description="Acidic residues" evidence="1">
    <location>
        <begin position="66"/>
        <end position="89"/>
    </location>
</feature>
<dbReference type="OrthoDB" id="8183885at2"/>
<evidence type="ECO:0000313" key="5">
    <source>
        <dbReference type="Proteomes" id="UP000270697"/>
    </source>
</evidence>
<dbReference type="Proteomes" id="UP000270697">
    <property type="component" value="Unassembled WGS sequence"/>
</dbReference>
<dbReference type="RefSeq" id="WP_143121774.1">
    <property type="nucleotide sequence ID" value="NZ_FOUP01000024.1"/>
</dbReference>
<evidence type="ECO:0000313" key="4">
    <source>
        <dbReference type="Proteomes" id="UP000199398"/>
    </source>
</evidence>
<protein>
    <submittedName>
        <fullName evidence="3">Uncharacterized protein</fullName>
    </submittedName>
</protein>
<organism evidence="3 4">
    <name type="scientific">Saccharopolyspora antimicrobica</name>
    <dbReference type="NCBI Taxonomy" id="455193"/>
    <lineage>
        <taxon>Bacteria</taxon>
        <taxon>Bacillati</taxon>
        <taxon>Actinomycetota</taxon>
        <taxon>Actinomycetes</taxon>
        <taxon>Pseudonocardiales</taxon>
        <taxon>Pseudonocardiaceae</taxon>
        <taxon>Saccharopolyspora</taxon>
    </lineage>
</organism>
<proteinExistence type="predicted"/>
<sequence length="249" mass="27214">MISGSSVEGEFDRLFHLMEELKEVERRSRELLAEVIQEIQSLAGRLVGPRAIKPEDVGEGTSADESSVEESSAEESPAEESLAEEDAVASDDTRDLRDGEKRMIRVLSRHPKLTRTQLATLSLLKATSGTFSSYLSRLRSRELISIDGGYVSLTGRGCRSAGVRSVKPMPEGEVRREWLAVLRGGARRILEALIDVGSVGLTRDELAREAGLKATSGTYSAYLAKLRNNGLIEVVDGKIRITKILGWGT</sequence>
<dbReference type="AlphaFoldDB" id="A0A1I5JTC3"/>
<evidence type="ECO:0000313" key="3">
    <source>
        <dbReference type="EMBL" id="SFO76072.1"/>
    </source>
</evidence>
<dbReference type="Proteomes" id="UP000199398">
    <property type="component" value="Unassembled WGS sequence"/>
</dbReference>
<gene>
    <name evidence="2" type="ORF">ATL45_5311</name>
    <name evidence="3" type="ORF">SAMN05421805_12413</name>
</gene>
<accession>A0A1I5JTC3</accession>
<dbReference type="EMBL" id="RBXX01000002">
    <property type="protein sequence ID" value="RKT86929.1"/>
    <property type="molecule type" value="Genomic_DNA"/>
</dbReference>
<evidence type="ECO:0000256" key="1">
    <source>
        <dbReference type="SAM" id="MobiDB-lite"/>
    </source>
</evidence>
<feature type="region of interest" description="Disordered" evidence="1">
    <location>
        <begin position="50"/>
        <end position="95"/>
    </location>
</feature>
<evidence type="ECO:0000313" key="2">
    <source>
        <dbReference type="EMBL" id="RKT86929.1"/>
    </source>
</evidence>
<reference evidence="2 5" key="2">
    <citation type="submission" date="2018-10" db="EMBL/GenBank/DDBJ databases">
        <title>Sequencing the genomes of 1000 actinobacteria strains.</title>
        <authorList>
            <person name="Klenk H.-P."/>
        </authorList>
    </citation>
    <scope>NUCLEOTIDE SEQUENCE [LARGE SCALE GENOMIC DNA]</scope>
    <source>
        <strain evidence="2 5">DSM 45119</strain>
    </source>
</reference>
<name>A0A1I5JTC3_9PSEU</name>
<reference evidence="3 4" key="1">
    <citation type="submission" date="2016-10" db="EMBL/GenBank/DDBJ databases">
        <authorList>
            <person name="de Groot N.N."/>
        </authorList>
    </citation>
    <scope>NUCLEOTIDE SEQUENCE [LARGE SCALE GENOMIC DNA]</scope>
    <source>
        <strain evidence="3 4">CPCC 201259</strain>
    </source>
</reference>